<accession>A0A9X3SFI1</accession>
<dbReference type="InterPro" id="IPR055060">
    <property type="entry name" value="ACOX_C_alpha1"/>
</dbReference>
<dbReference type="FunFam" id="2.40.110.10:FF:000005">
    <property type="entry name" value="Acyl-coenzyme A oxidase"/>
    <property type="match status" value="1"/>
</dbReference>
<evidence type="ECO:0000259" key="13">
    <source>
        <dbReference type="Pfam" id="PF02770"/>
    </source>
</evidence>
<feature type="compositionally biased region" description="Basic and acidic residues" evidence="11">
    <location>
        <begin position="644"/>
        <end position="655"/>
    </location>
</feature>
<evidence type="ECO:0000256" key="10">
    <source>
        <dbReference type="ARBA" id="ARBA00023140"/>
    </source>
</evidence>
<dbReference type="InterPro" id="IPR012258">
    <property type="entry name" value="Acyl-CoA_oxidase"/>
</dbReference>
<dbReference type="InterPro" id="IPR036250">
    <property type="entry name" value="AcylCo_DH-like_C"/>
</dbReference>
<comment type="caution">
    <text evidence="15">The sequence shown here is derived from an EMBL/GenBank/DDBJ whole genome shotgun (WGS) entry which is preliminary data.</text>
</comment>
<comment type="cofactor">
    <cofactor evidence="1">
        <name>FAD</name>
        <dbReference type="ChEBI" id="CHEBI:57692"/>
    </cofactor>
</comment>
<evidence type="ECO:0000313" key="16">
    <source>
        <dbReference type="Proteomes" id="UP001140076"/>
    </source>
</evidence>
<evidence type="ECO:0000256" key="5">
    <source>
        <dbReference type="ARBA" id="ARBA00022630"/>
    </source>
</evidence>
<dbReference type="InterPro" id="IPR009100">
    <property type="entry name" value="AcylCoA_DH/oxidase_NM_dom_sf"/>
</dbReference>
<dbReference type="PANTHER" id="PTHR10909">
    <property type="entry name" value="ELECTRON TRANSPORT OXIDOREDUCTASE"/>
    <property type="match status" value="1"/>
</dbReference>
<dbReference type="GO" id="GO:0071949">
    <property type="term" value="F:FAD binding"/>
    <property type="evidence" value="ECO:0007669"/>
    <property type="project" value="InterPro"/>
</dbReference>
<keyword evidence="9" id="KW-0443">Lipid metabolism</keyword>
<dbReference type="Gene3D" id="1.20.140.10">
    <property type="entry name" value="Butyryl-CoA Dehydrogenase, subunit A, domain 3"/>
    <property type="match status" value="2"/>
</dbReference>
<evidence type="ECO:0000259" key="14">
    <source>
        <dbReference type="Pfam" id="PF22924"/>
    </source>
</evidence>
<dbReference type="EMBL" id="JAJAQC010000043">
    <property type="protein sequence ID" value="MDA0566878.1"/>
    <property type="molecule type" value="Genomic_DNA"/>
</dbReference>
<evidence type="ECO:0000256" key="4">
    <source>
        <dbReference type="ARBA" id="ARBA00012870"/>
    </source>
</evidence>
<keyword evidence="5" id="KW-0285">Flavoprotein</keyword>
<feature type="compositionally biased region" description="Acidic residues" evidence="11">
    <location>
        <begin position="662"/>
        <end position="673"/>
    </location>
</feature>
<dbReference type="PIRSF" id="PIRSF000168">
    <property type="entry name" value="Acyl-CoA_oxidase"/>
    <property type="match status" value="1"/>
</dbReference>
<evidence type="ECO:0000256" key="7">
    <source>
        <dbReference type="ARBA" id="ARBA00022832"/>
    </source>
</evidence>
<reference evidence="15" key="1">
    <citation type="submission" date="2021-10" db="EMBL/GenBank/DDBJ databases">
        <title>Streptomonospora sp. nov., isolated from mangrove soil.</title>
        <authorList>
            <person name="Chen X."/>
            <person name="Ge X."/>
            <person name="Liu W."/>
        </authorList>
    </citation>
    <scope>NUCLEOTIDE SEQUENCE</scope>
    <source>
        <strain evidence="15">S1-112</strain>
    </source>
</reference>
<dbReference type="FunFam" id="1.20.140.10:FF:000010">
    <property type="entry name" value="Acyl-coenzyme A oxidase"/>
    <property type="match status" value="1"/>
</dbReference>
<evidence type="ECO:0000256" key="1">
    <source>
        <dbReference type="ARBA" id="ARBA00001974"/>
    </source>
</evidence>
<feature type="domain" description="Acyl-CoA oxidase C-terminal" evidence="12">
    <location>
        <begin position="500"/>
        <end position="638"/>
    </location>
</feature>
<dbReference type="Proteomes" id="UP001140076">
    <property type="component" value="Unassembled WGS sequence"/>
</dbReference>
<dbReference type="SUPFAM" id="SSF47203">
    <property type="entry name" value="Acyl-CoA dehydrogenase C-terminal domain-like"/>
    <property type="match status" value="2"/>
</dbReference>
<feature type="domain" description="Acyl-CoA oxidase C-alpha1" evidence="14">
    <location>
        <begin position="280"/>
        <end position="440"/>
    </location>
</feature>
<dbReference type="Pfam" id="PF01756">
    <property type="entry name" value="ACOX"/>
    <property type="match status" value="1"/>
</dbReference>
<dbReference type="Gene3D" id="2.40.110.10">
    <property type="entry name" value="Butyryl-CoA Dehydrogenase, subunit A, domain 2"/>
    <property type="match status" value="1"/>
</dbReference>
<evidence type="ECO:0000256" key="2">
    <source>
        <dbReference type="ARBA" id="ARBA00004275"/>
    </source>
</evidence>
<dbReference type="Pfam" id="PF02770">
    <property type="entry name" value="Acyl-CoA_dh_M"/>
    <property type="match status" value="1"/>
</dbReference>
<dbReference type="PANTHER" id="PTHR10909:SF382">
    <property type="entry name" value="ACYL-COENZYME A OXIDASE"/>
    <property type="match status" value="1"/>
</dbReference>
<sequence>MTSPDRPSADPAELRTLLDGRWAHIRDLARRHLRGDMFRPVYGLGVEEHRERVLGQLKAIAATEMSAYGFSGDHGGADDVGGSVVAFEMLVCDLSLMVKVGVQWGLFGGTVQALGTERHHAEFLPGIMSLEIPGCFAMTETGHGSDVQRLRTTADYDPGTGEFVITTPDDAARKDYIGNAARDGRYAVVFAQLRTRGEGHGVHALLVPIRDARGRPAPGVRIEDCGPKAGLNGVDNGRLWFDRVRVPREALLNRYGDVAPDGTYSSPIESPNRRFFTMLGTLVRGRISVAGGAGSATKAALAIAVKYAEARRQFDHPDSGEEVRLLDYRAHQRRLLPALARTYALHFAQEELVTTLHERHSGEGLHDEHGQRELEARAAGLKAVATWHATRTIQTCREACGGAGYLAENRLPQLKADTDVFTTFEGDNTVLLQLVAKGLLTNYRQEFGDLDPMGMARFAAGQFLGAVIERTAARSLIERLVAAAPGRGDASDLRDRGWQLKVLEDRERHVLDGLARRLRRAASGGGDAFEVFNDAQDHVLAAGRAHIDRVVLEAFVAAIDRCPEGAAKDLLDKVCDLYALSVVEEHRAWFLEHERLTATRAKTVTQEVNRLCRELRPHAMTLVDAFGLPDEWLAAPIALGAEAARQETQRTHEAEAAGAAAESDDAGASEGEEAQARAR</sequence>
<dbReference type="AlphaFoldDB" id="A0A9X3SFI1"/>
<comment type="similarity">
    <text evidence="3">Belongs to the acyl-CoA oxidase family.</text>
</comment>
<keyword evidence="10" id="KW-0576">Peroxisome</keyword>
<evidence type="ECO:0000313" key="15">
    <source>
        <dbReference type="EMBL" id="MDA0566878.1"/>
    </source>
</evidence>
<dbReference type="GO" id="GO:0055088">
    <property type="term" value="P:lipid homeostasis"/>
    <property type="evidence" value="ECO:0007669"/>
    <property type="project" value="TreeGrafter"/>
</dbReference>
<name>A0A9X3SFI1_9ACTN</name>
<dbReference type="InterPro" id="IPR006091">
    <property type="entry name" value="Acyl-CoA_Oxase/DH_mid-dom"/>
</dbReference>
<protein>
    <recommendedName>
        <fullName evidence="4">acyl-CoA oxidase</fullName>
        <ecNumber evidence="4">1.3.3.6</ecNumber>
    </recommendedName>
</protein>
<dbReference type="FunFam" id="1.20.140.10:FF:000007">
    <property type="entry name" value="Acyl-coenzyme A oxidase"/>
    <property type="match status" value="1"/>
</dbReference>
<keyword evidence="16" id="KW-1185">Reference proteome</keyword>
<evidence type="ECO:0000256" key="8">
    <source>
        <dbReference type="ARBA" id="ARBA00023002"/>
    </source>
</evidence>
<dbReference type="GO" id="GO:0003997">
    <property type="term" value="F:acyl-CoA oxidase activity"/>
    <property type="evidence" value="ECO:0007669"/>
    <property type="project" value="UniProtKB-EC"/>
</dbReference>
<dbReference type="RefSeq" id="WP_270074133.1">
    <property type="nucleotide sequence ID" value="NZ_JAJAQC010000043.1"/>
</dbReference>
<dbReference type="SUPFAM" id="SSF56645">
    <property type="entry name" value="Acyl-CoA dehydrogenase NM domain-like"/>
    <property type="match status" value="1"/>
</dbReference>
<keyword evidence="6" id="KW-0274">FAD</keyword>
<evidence type="ECO:0000256" key="6">
    <source>
        <dbReference type="ARBA" id="ARBA00022827"/>
    </source>
</evidence>
<dbReference type="Pfam" id="PF22924">
    <property type="entry name" value="ACOX_C_alpha1"/>
    <property type="match status" value="1"/>
</dbReference>
<dbReference type="InterPro" id="IPR002655">
    <property type="entry name" value="Acyl-CoA_oxidase_C"/>
</dbReference>
<organism evidence="15 16">
    <name type="scientific">Streptomonospora mangrovi</name>
    <dbReference type="NCBI Taxonomy" id="2883123"/>
    <lineage>
        <taxon>Bacteria</taxon>
        <taxon>Bacillati</taxon>
        <taxon>Actinomycetota</taxon>
        <taxon>Actinomycetes</taxon>
        <taxon>Streptosporangiales</taxon>
        <taxon>Nocardiopsidaceae</taxon>
        <taxon>Streptomonospora</taxon>
    </lineage>
</organism>
<evidence type="ECO:0000256" key="9">
    <source>
        <dbReference type="ARBA" id="ARBA00023098"/>
    </source>
</evidence>
<dbReference type="GO" id="GO:0033540">
    <property type="term" value="P:fatty acid beta-oxidation using acyl-CoA oxidase"/>
    <property type="evidence" value="ECO:0007669"/>
    <property type="project" value="TreeGrafter"/>
</dbReference>
<proteinExistence type="inferred from homology"/>
<feature type="domain" description="Acyl-CoA oxidase/dehydrogenase middle" evidence="13">
    <location>
        <begin position="135"/>
        <end position="244"/>
    </location>
</feature>
<comment type="subcellular location">
    <subcellularLocation>
        <location evidence="2">Peroxisome</location>
    </subcellularLocation>
</comment>
<dbReference type="InterPro" id="IPR046373">
    <property type="entry name" value="Acyl-CoA_Oxase/DH_mid-dom_sf"/>
</dbReference>
<feature type="region of interest" description="Disordered" evidence="11">
    <location>
        <begin position="643"/>
        <end position="679"/>
    </location>
</feature>
<dbReference type="EC" id="1.3.3.6" evidence="4"/>
<keyword evidence="8" id="KW-0560">Oxidoreductase</keyword>
<evidence type="ECO:0000259" key="12">
    <source>
        <dbReference type="Pfam" id="PF01756"/>
    </source>
</evidence>
<keyword evidence="7" id="KW-0276">Fatty acid metabolism</keyword>
<gene>
    <name evidence="15" type="ORF">LG943_21545</name>
</gene>
<dbReference type="GO" id="GO:0005504">
    <property type="term" value="F:fatty acid binding"/>
    <property type="evidence" value="ECO:0007669"/>
    <property type="project" value="TreeGrafter"/>
</dbReference>
<evidence type="ECO:0000256" key="11">
    <source>
        <dbReference type="SAM" id="MobiDB-lite"/>
    </source>
</evidence>
<evidence type="ECO:0000256" key="3">
    <source>
        <dbReference type="ARBA" id="ARBA00006288"/>
    </source>
</evidence>